<name>C8P538_9LACO</name>
<dbReference type="STRING" id="525309.HMPREF0494_0432"/>
<dbReference type="PANTHER" id="PTHR35800">
    <property type="entry name" value="PROTEIN JAG"/>
    <property type="match status" value="1"/>
</dbReference>
<dbReference type="Gene3D" id="3.30.300.20">
    <property type="match status" value="1"/>
</dbReference>
<dbReference type="Pfam" id="PF14804">
    <property type="entry name" value="Jag_N"/>
    <property type="match status" value="1"/>
</dbReference>
<dbReference type="GO" id="GO:0003723">
    <property type="term" value="F:RNA binding"/>
    <property type="evidence" value="ECO:0007669"/>
    <property type="project" value="UniProtKB-UniRule"/>
</dbReference>
<dbReference type="EMBL" id="ACLL01000012">
    <property type="protein sequence ID" value="EEW54444.1"/>
    <property type="molecule type" value="Genomic_DNA"/>
</dbReference>
<dbReference type="SMART" id="SM01245">
    <property type="entry name" value="Jag_N"/>
    <property type="match status" value="1"/>
</dbReference>
<evidence type="ECO:0000259" key="8">
    <source>
        <dbReference type="PROSITE" id="PS51061"/>
    </source>
</evidence>
<dbReference type="GO" id="GO:0005737">
    <property type="term" value="C:cytoplasm"/>
    <property type="evidence" value="ECO:0007669"/>
    <property type="project" value="UniProtKB-SubCell"/>
</dbReference>
<comment type="caution">
    <text evidence="6">Lacks conserved residue(s) required for the propagation of feature annotation.</text>
</comment>
<comment type="domain">
    <text evidence="6">Has an N-terminal Jag-N domain and 2 RNA-binding domains (KH and R3H).</text>
</comment>
<dbReference type="InterPro" id="IPR015946">
    <property type="entry name" value="KH_dom-like_a/b"/>
</dbReference>
<feature type="region of interest" description="Disordered" evidence="7">
    <location>
        <begin position="85"/>
        <end position="113"/>
    </location>
</feature>
<dbReference type="PROSITE" id="PS51061">
    <property type="entry name" value="R3H"/>
    <property type="match status" value="1"/>
</dbReference>
<dbReference type="HAMAP" id="MF_00867">
    <property type="entry name" value="KhpB"/>
    <property type="match status" value="1"/>
</dbReference>
<reference evidence="9 11" key="1">
    <citation type="submission" date="2009-09" db="EMBL/GenBank/DDBJ databases">
        <authorList>
            <person name="Qin X."/>
            <person name="Bachman B."/>
            <person name="Battles P."/>
            <person name="Bell A."/>
            <person name="Bess C."/>
            <person name="Bickham C."/>
            <person name="Chaboub L."/>
            <person name="Chen D."/>
            <person name="Coyle M."/>
            <person name="Deiros D.R."/>
            <person name="Dinh H."/>
            <person name="Forbes L."/>
            <person name="Fowler G."/>
            <person name="Francisco L."/>
            <person name="Fu Q."/>
            <person name="Gubbala S."/>
            <person name="Hale W."/>
            <person name="Han Y."/>
            <person name="Hemphill L."/>
            <person name="Highlander S.K."/>
            <person name="Hirani K."/>
            <person name="Hogues M."/>
            <person name="Jackson L."/>
            <person name="Jakkamsetti A."/>
            <person name="Javaid M."/>
            <person name="Jiang H."/>
            <person name="Korchina V."/>
            <person name="Kovar C."/>
            <person name="Lara F."/>
            <person name="Lee S."/>
            <person name="Mata R."/>
            <person name="Mathew T."/>
            <person name="Moen C."/>
            <person name="Morales K."/>
            <person name="Munidasa M."/>
            <person name="Nazareth L."/>
            <person name="Ngo R."/>
            <person name="Nguyen L."/>
            <person name="Okwuonu G."/>
            <person name="Ongeri F."/>
            <person name="Patil S."/>
            <person name="Petrosino J."/>
            <person name="Pham C."/>
            <person name="Pham P."/>
            <person name="Pu L.-L."/>
            <person name="Puazo M."/>
            <person name="Raj R."/>
            <person name="Reid J."/>
            <person name="Rouhana J."/>
            <person name="Saada N."/>
            <person name="Shang Y."/>
            <person name="Simmons D."/>
            <person name="Thornton R."/>
            <person name="Warren J."/>
            <person name="Weissenberger G."/>
            <person name="Zhang J."/>
            <person name="Zhang L."/>
            <person name="Zhou C."/>
            <person name="Zhu D."/>
            <person name="Muzny D."/>
            <person name="Worley K."/>
            <person name="Gibbs R."/>
        </authorList>
    </citation>
    <scope>NUCLEOTIDE SEQUENCE [LARGE SCALE GENOMIC DNA]</scope>
    <source>
        <strain evidence="9 11">DSM 16041</strain>
    </source>
</reference>
<dbReference type="CDD" id="cd02644">
    <property type="entry name" value="R3H_jag"/>
    <property type="match status" value="1"/>
</dbReference>
<comment type="subcellular location">
    <subcellularLocation>
        <location evidence="6">Cytoplasm</location>
    </subcellularLocation>
</comment>
<feature type="domain" description="R3H" evidence="8">
    <location>
        <begin position="230"/>
        <end position="296"/>
    </location>
</feature>
<protein>
    <recommendedName>
        <fullName evidence="6">RNA-binding protein KhpB</fullName>
    </recommendedName>
    <alternativeName>
        <fullName evidence="6">RNA-binding protein EloR</fullName>
    </alternativeName>
</protein>
<dbReference type="SMART" id="SM00393">
    <property type="entry name" value="R3H"/>
    <property type="match status" value="1"/>
</dbReference>
<dbReference type="InterPro" id="IPR034079">
    <property type="entry name" value="R3H_KhpB"/>
</dbReference>
<evidence type="ECO:0000313" key="11">
    <source>
        <dbReference type="Proteomes" id="UP000003675"/>
    </source>
</evidence>
<evidence type="ECO:0000313" key="12">
    <source>
        <dbReference type="Proteomes" id="UP000051883"/>
    </source>
</evidence>
<dbReference type="Pfam" id="PF13083">
    <property type="entry name" value="KH_KhpA-B"/>
    <property type="match status" value="1"/>
</dbReference>
<evidence type="ECO:0000313" key="10">
    <source>
        <dbReference type="EMBL" id="KRK59793.1"/>
    </source>
</evidence>
<dbReference type="NCBIfam" id="NF041568">
    <property type="entry name" value="Jag_EloR"/>
    <property type="match status" value="1"/>
</dbReference>
<evidence type="ECO:0000256" key="5">
    <source>
        <dbReference type="ARBA" id="ARBA00023316"/>
    </source>
</evidence>
<feature type="compositionally biased region" description="Low complexity" evidence="7">
    <location>
        <begin position="96"/>
        <end position="113"/>
    </location>
</feature>
<dbReference type="SUPFAM" id="SSF82708">
    <property type="entry name" value="R3H domain"/>
    <property type="match status" value="1"/>
</dbReference>
<evidence type="ECO:0000256" key="6">
    <source>
        <dbReference type="HAMAP-Rule" id="MF_00867"/>
    </source>
</evidence>
<dbReference type="Gene3D" id="3.30.1370.50">
    <property type="entry name" value="R3H-like domain"/>
    <property type="match status" value="1"/>
</dbReference>
<organism evidence="9 11">
    <name type="scientific">Limosilactobacillus antri DSM 16041</name>
    <dbReference type="NCBI Taxonomy" id="525309"/>
    <lineage>
        <taxon>Bacteria</taxon>
        <taxon>Bacillati</taxon>
        <taxon>Bacillota</taxon>
        <taxon>Bacilli</taxon>
        <taxon>Lactobacillales</taxon>
        <taxon>Lactobacillaceae</taxon>
        <taxon>Limosilactobacillus</taxon>
    </lineage>
</organism>
<dbReference type="eggNOG" id="COG1847">
    <property type="taxonomic scope" value="Bacteria"/>
</dbReference>
<keyword evidence="12" id="KW-1185">Reference proteome</keyword>
<dbReference type="Pfam" id="PF01424">
    <property type="entry name" value="R3H"/>
    <property type="match status" value="1"/>
</dbReference>
<evidence type="ECO:0000256" key="4">
    <source>
        <dbReference type="ARBA" id="ARBA00023186"/>
    </source>
</evidence>
<dbReference type="InterPro" id="IPR004087">
    <property type="entry name" value="KH_dom"/>
</dbReference>
<sequence>MQRRNIAAALTRHPGEKGGILNTIMSNSGGTIMVVYTGKTVKDAVQQASRSLHRPEAALKVEILEQPRRGFLGIGRRPAKIEATIKPPKAVPAPQPAESAPAAQPTAAPVQQPAAMVVHPHHPLENGDEQDPAVVKARHEANVRHTRNAGQQLTAYLKKVFADLGIETEPQLSQVGAHAITVNIKTASSGRVIGRHGSRINALEQISAAFMNYHGAPKTSVVLDTSNYRQRRREALHQIAERAATEVVASGKAVFLDPMPARERKQLHKELENDDHVRTYSHGREPYRSVVIAPKN</sequence>
<keyword evidence="2 6" id="KW-0694">RNA-binding</keyword>
<dbReference type="Proteomes" id="UP000051883">
    <property type="component" value="Unassembled WGS sequence"/>
</dbReference>
<evidence type="ECO:0000313" key="9">
    <source>
        <dbReference type="EMBL" id="EEW54444.1"/>
    </source>
</evidence>
<gene>
    <name evidence="9" type="primary">jag</name>
    <name evidence="6" type="synonym">eloR</name>
    <name evidence="6" type="synonym">khpB</name>
    <name evidence="10" type="ORF">FC31_GL000320</name>
    <name evidence="9" type="ORF">HMPREF0494_0432</name>
</gene>
<dbReference type="InterPro" id="IPR039247">
    <property type="entry name" value="KhpB"/>
</dbReference>
<dbReference type="InterPro" id="IPR032782">
    <property type="entry name" value="KhpB_N"/>
</dbReference>
<dbReference type="InterPro" id="IPR038008">
    <property type="entry name" value="Jag_KH"/>
</dbReference>
<dbReference type="GO" id="GO:0071555">
    <property type="term" value="P:cell wall organization"/>
    <property type="evidence" value="ECO:0007669"/>
    <property type="project" value="UniProtKB-KW"/>
</dbReference>
<keyword evidence="3 6" id="KW-0133">Cell shape</keyword>
<dbReference type="GO" id="GO:0008360">
    <property type="term" value="P:regulation of cell shape"/>
    <property type="evidence" value="ECO:0007669"/>
    <property type="project" value="UniProtKB-KW"/>
</dbReference>
<dbReference type="InterPro" id="IPR036867">
    <property type="entry name" value="R3H_dom_sf"/>
</dbReference>
<dbReference type="GO" id="GO:0009252">
    <property type="term" value="P:peptidoglycan biosynthetic process"/>
    <property type="evidence" value="ECO:0007669"/>
    <property type="project" value="UniProtKB-UniRule"/>
</dbReference>
<comment type="similarity">
    <text evidence="6">Belongs to the KhpB RNA-binding protein family.</text>
</comment>
<evidence type="ECO:0000256" key="1">
    <source>
        <dbReference type="ARBA" id="ARBA00022490"/>
    </source>
</evidence>
<keyword evidence="5 6" id="KW-0961">Cell wall biogenesis/degradation</keyword>
<dbReference type="InterPro" id="IPR038247">
    <property type="entry name" value="Jag_N_dom_sf"/>
</dbReference>
<dbReference type="HOGENOM" id="CLU_042512_0_0_9"/>
<evidence type="ECO:0000256" key="3">
    <source>
        <dbReference type="ARBA" id="ARBA00022960"/>
    </source>
</evidence>
<dbReference type="Gene3D" id="3.30.30.80">
    <property type="entry name" value="probable RNA-binding protein from clostridium symbiosum atcc 14940"/>
    <property type="match status" value="1"/>
</dbReference>
<evidence type="ECO:0000256" key="2">
    <source>
        <dbReference type="ARBA" id="ARBA00022884"/>
    </source>
</evidence>
<dbReference type="AlphaFoldDB" id="C8P538"/>
<dbReference type="Proteomes" id="UP000003675">
    <property type="component" value="Unassembled WGS sequence"/>
</dbReference>
<dbReference type="CDD" id="cd02414">
    <property type="entry name" value="KH-II_Jag"/>
    <property type="match status" value="1"/>
</dbReference>
<keyword evidence="4 6" id="KW-0143">Chaperone</keyword>
<keyword evidence="1 6" id="KW-0963">Cytoplasm</keyword>
<dbReference type="PANTHER" id="PTHR35800:SF1">
    <property type="entry name" value="RNA-BINDING PROTEIN KHPB"/>
    <property type="match status" value="1"/>
</dbReference>
<comment type="subunit">
    <text evidence="6">Forms a complex with KhpA.</text>
</comment>
<dbReference type="EMBL" id="AZDK01000012">
    <property type="protein sequence ID" value="KRK59793.1"/>
    <property type="molecule type" value="Genomic_DNA"/>
</dbReference>
<accession>C8P538</accession>
<evidence type="ECO:0000256" key="7">
    <source>
        <dbReference type="SAM" id="MobiDB-lite"/>
    </source>
</evidence>
<comment type="caution">
    <text evidence="9">The sequence shown here is derived from an EMBL/GenBank/DDBJ whole genome shotgun (WGS) entry which is preliminary data.</text>
</comment>
<proteinExistence type="inferred from homology"/>
<dbReference type="SMART" id="SM00322">
    <property type="entry name" value="KH"/>
    <property type="match status" value="1"/>
</dbReference>
<reference evidence="10 12" key="2">
    <citation type="journal article" date="2015" name="Genome Announc.">
        <title>Expanding the biotechnology potential of lactobacilli through comparative genomics of 213 strains and associated genera.</title>
        <authorList>
            <person name="Sun Z."/>
            <person name="Harris H.M."/>
            <person name="McCann A."/>
            <person name="Guo C."/>
            <person name="Argimon S."/>
            <person name="Zhang W."/>
            <person name="Yang X."/>
            <person name="Jeffery I.B."/>
            <person name="Cooney J.C."/>
            <person name="Kagawa T.F."/>
            <person name="Liu W."/>
            <person name="Song Y."/>
            <person name="Salvetti E."/>
            <person name="Wrobel A."/>
            <person name="Rasinkangas P."/>
            <person name="Parkhill J."/>
            <person name="Rea M.C."/>
            <person name="O'Sullivan O."/>
            <person name="Ritari J."/>
            <person name="Douillard F.P."/>
            <person name="Paul Ross R."/>
            <person name="Yang R."/>
            <person name="Briner A.E."/>
            <person name="Felis G.E."/>
            <person name="de Vos W.M."/>
            <person name="Barrangou R."/>
            <person name="Klaenhammer T.R."/>
            <person name="Caufield P.W."/>
            <person name="Cui Y."/>
            <person name="Zhang H."/>
            <person name="O'Toole P.W."/>
        </authorList>
    </citation>
    <scope>NUCLEOTIDE SEQUENCE [LARGE SCALE GENOMIC DNA]</scope>
    <source>
        <strain evidence="10 12">DSM 16041</strain>
    </source>
</reference>
<dbReference type="InterPro" id="IPR001374">
    <property type="entry name" value="R3H_dom"/>
</dbReference>
<comment type="function">
    <text evidence="6">A probable RNA chaperone. Forms a complex with KhpA which binds to cellular RNA and controls its expression. Plays a role in peptidoglycan (PG) homeostasis and cell length regulation.</text>
</comment>
<dbReference type="PATRIC" id="fig|525309.8.peg.329"/>